<evidence type="ECO:0000313" key="3">
    <source>
        <dbReference type="Proteomes" id="UP001604277"/>
    </source>
</evidence>
<proteinExistence type="predicted"/>
<comment type="caution">
    <text evidence="2">The sequence shown here is derived from an EMBL/GenBank/DDBJ whole genome shotgun (WGS) entry which is preliminary data.</text>
</comment>
<accession>A0ABD1WR77</accession>
<feature type="compositionally biased region" description="Basic and acidic residues" evidence="1">
    <location>
        <begin position="1"/>
        <end position="10"/>
    </location>
</feature>
<name>A0ABD1WR77_9LAMI</name>
<organism evidence="2 3">
    <name type="scientific">Forsythia ovata</name>
    <dbReference type="NCBI Taxonomy" id="205694"/>
    <lineage>
        <taxon>Eukaryota</taxon>
        <taxon>Viridiplantae</taxon>
        <taxon>Streptophyta</taxon>
        <taxon>Embryophyta</taxon>
        <taxon>Tracheophyta</taxon>
        <taxon>Spermatophyta</taxon>
        <taxon>Magnoliopsida</taxon>
        <taxon>eudicotyledons</taxon>
        <taxon>Gunneridae</taxon>
        <taxon>Pentapetalae</taxon>
        <taxon>asterids</taxon>
        <taxon>lamiids</taxon>
        <taxon>Lamiales</taxon>
        <taxon>Oleaceae</taxon>
        <taxon>Forsythieae</taxon>
        <taxon>Forsythia</taxon>
    </lineage>
</organism>
<dbReference type="AlphaFoldDB" id="A0ABD1WR77"/>
<feature type="region of interest" description="Disordered" evidence="1">
    <location>
        <begin position="1"/>
        <end position="28"/>
    </location>
</feature>
<dbReference type="Proteomes" id="UP001604277">
    <property type="component" value="Unassembled WGS sequence"/>
</dbReference>
<reference evidence="3" key="1">
    <citation type="submission" date="2024-07" db="EMBL/GenBank/DDBJ databases">
        <title>Two chromosome-level genome assemblies of Korean endemic species Abeliophyllum distichum and Forsythia ovata (Oleaceae).</title>
        <authorList>
            <person name="Jang H."/>
        </authorList>
    </citation>
    <scope>NUCLEOTIDE SEQUENCE [LARGE SCALE GENOMIC DNA]</scope>
</reference>
<dbReference type="InterPro" id="IPR036651">
    <property type="entry name" value="Gln_synt_N_sf"/>
</dbReference>
<protein>
    <submittedName>
        <fullName evidence="2">Glutamine synthetase</fullName>
    </submittedName>
</protein>
<dbReference type="Gene3D" id="3.10.20.70">
    <property type="entry name" value="Glutamine synthetase, N-terminal domain"/>
    <property type="match status" value="1"/>
</dbReference>
<dbReference type="EMBL" id="JBFOLJ010000002">
    <property type="protein sequence ID" value="KAL2552202.1"/>
    <property type="molecule type" value="Genomic_DNA"/>
</dbReference>
<keyword evidence="3" id="KW-1185">Reference proteome</keyword>
<evidence type="ECO:0000313" key="2">
    <source>
        <dbReference type="EMBL" id="KAL2552202.1"/>
    </source>
</evidence>
<gene>
    <name evidence="2" type="ORF">Fot_05821</name>
</gene>
<evidence type="ECO:0000256" key="1">
    <source>
        <dbReference type="SAM" id="MobiDB-lite"/>
    </source>
</evidence>
<sequence>MDEKPVEHPSKLPKWNYDGSSTGQGDGCNPPTIIWWLSPMDLGGGCRQSDWDGDGEKFWSKPNKKEIQGDSMKSYDIEEARPIETYVLGVWVPFSLQAIKNHFGIDEDS</sequence>